<dbReference type="Proteomes" id="UP001596388">
    <property type="component" value="Unassembled WGS sequence"/>
</dbReference>
<reference evidence="3 4" key="1">
    <citation type="journal article" date="2019" name="Int. J. Syst. Evol. Microbiol.">
        <title>The Global Catalogue of Microorganisms (GCM) 10K type strain sequencing project: providing services to taxonomists for standard genome sequencing and annotation.</title>
        <authorList>
            <consortium name="The Broad Institute Genomics Platform"/>
            <consortium name="The Broad Institute Genome Sequencing Center for Infectious Disease"/>
            <person name="Wu L."/>
            <person name="Ma J."/>
        </authorList>
    </citation>
    <scope>NUCLEOTIDE SEQUENCE [LARGE SCALE GENOMIC DNA]</scope>
    <source>
        <strain evidence="3 4">DT55</strain>
    </source>
</reference>
<organism evidence="3 4">
    <name type="scientific">Halobaculum marinum</name>
    <dbReference type="NCBI Taxonomy" id="3031996"/>
    <lineage>
        <taxon>Archaea</taxon>
        <taxon>Methanobacteriati</taxon>
        <taxon>Methanobacteriota</taxon>
        <taxon>Stenosarchaea group</taxon>
        <taxon>Halobacteria</taxon>
        <taxon>Halobacteriales</taxon>
        <taxon>Haloferacaceae</taxon>
        <taxon>Halobaculum</taxon>
    </lineage>
</organism>
<feature type="compositionally biased region" description="Acidic residues" evidence="2">
    <location>
        <begin position="74"/>
        <end position="107"/>
    </location>
</feature>
<gene>
    <name evidence="3" type="ORF">ACFQKD_04360</name>
</gene>
<comment type="caution">
    <text evidence="3">The sequence shown here is derived from an EMBL/GenBank/DDBJ whole genome shotgun (WGS) entry which is preliminary data.</text>
</comment>
<name>A0ABD5WYC5_9EURY</name>
<dbReference type="EMBL" id="JBHTAG010000002">
    <property type="protein sequence ID" value="MFC7096529.1"/>
    <property type="molecule type" value="Genomic_DNA"/>
</dbReference>
<dbReference type="Pfam" id="PF19111">
    <property type="entry name" value="DUF5798"/>
    <property type="match status" value="1"/>
</dbReference>
<keyword evidence="1" id="KW-0175">Coiled coil</keyword>
<accession>A0ABD5WYC5</accession>
<dbReference type="InterPro" id="IPR043816">
    <property type="entry name" value="DUF5798"/>
</dbReference>
<dbReference type="GeneID" id="79269581"/>
<evidence type="ECO:0000256" key="2">
    <source>
        <dbReference type="SAM" id="MobiDB-lite"/>
    </source>
</evidence>
<evidence type="ECO:0000256" key="1">
    <source>
        <dbReference type="SAM" id="Coils"/>
    </source>
</evidence>
<feature type="coiled-coil region" evidence="1">
    <location>
        <begin position="17"/>
        <end position="51"/>
    </location>
</feature>
<evidence type="ECO:0000313" key="3">
    <source>
        <dbReference type="EMBL" id="MFC7096529.1"/>
    </source>
</evidence>
<protein>
    <submittedName>
        <fullName evidence="3">DUF5798 family protein</fullName>
    </submittedName>
</protein>
<evidence type="ECO:0000313" key="4">
    <source>
        <dbReference type="Proteomes" id="UP001596388"/>
    </source>
</evidence>
<dbReference type="AlphaFoldDB" id="A0ABD5WYC5"/>
<proteinExistence type="predicted"/>
<feature type="region of interest" description="Disordered" evidence="2">
    <location>
        <begin position="74"/>
        <end position="115"/>
    </location>
</feature>
<dbReference type="RefSeq" id="WP_276239002.1">
    <property type="nucleotide sequence ID" value="NZ_CP119989.1"/>
</dbReference>
<keyword evidence="4" id="KW-1185">Reference proteome</keyword>
<sequence length="115" mass="12304">MGLGSTAKKLQTVADMAEKLYAKVNEIREQVESMQDSVETTEARVGALERETARQRAVIEALAEQQGVDVDAVVDDLDLEAEADETDETDETEEESAADEPTGDDASADSPTDAA</sequence>